<reference evidence="4" key="1">
    <citation type="journal article" date="2019" name="Int. J. Syst. Evol. Microbiol.">
        <title>The Global Catalogue of Microorganisms (GCM) 10K type strain sequencing project: providing services to taxonomists for standard genome sequencing and annotation.</title>
        <authorList>
            <consortium name="The Broad Institute Genomics Platform"/>
            <consortium name="The Broad Institute Genome Sequencing Center for Infectious Disease"/>
            <person name="Wu L."/>
            <person name="Ma J."/>
        </authorList>
    </citation>
    <scope>NUCLEOTIDE SEQUENCE [LARGE SCALE GENOMIC DNA]</scope>
    <source>
        <strain evidence="4">KACC 14058</strain>
    </source>
</reference>
<protein>
    <submittedName>
        <fullName evidence="3">Bifunctional oligoribonuclease/PAP phosphatase NrnA</fullName>
        <ecNumber evidence="3">3.1.3.7</ecNumber>
    </submittedName>
</protein>
<dbReference type="RefSeq" id="WP_390199108.1">
    <property type="nucleotide sequence ID" value="NZ_JBHSDV010000003.1"/>
</dbReference>
<keyword evidence="4" id="KW-1185">Reference proteome</keyword>
<name>A0ABV8VW72_9BACI</name>
<organism evidence="3 4">
    <name type="scientific">Gracilibacillus marinus</name>
    <dbReference type="NCBI Taxonomy" id="630535"/>
    <lineage>
        <taxon>Bacteria</taxon>
        <taxon>Bacillati</taxon>
        <taxon>Bacillota</taxon>
        <taxon>Bacilli</taxon>
        <taxon>Bacillales</taxon>
        <taxon>Bacillaceae</taxon>
        <taxon>Gracilibacillus</taxon>
    </lineage>
</organism>
<feature type="domain" description="DHHA1" evidence="2">
    <location>
        <begin position="225"/>
        <end position="311"/>
    </location>
</feature>
<gene>
    <name evidence="3" type="ORF">ACFOZ1_10505</name>
</gene>
<dbReference type="Pfam" id="PF02272">
    <property type="entry name" value="DHHA1"/>
    <property type="match status" value="1"/>
</dbReference>
<dbReference type="Gene3D" id="3.10.310.30">
    <property type="match status" value="1"/>
</dbReference>
<feature type="domain" description="DDH" evidence="1">
    <location>
        <begin position="16"/>
        <end position="154"/>
    </location>
</feature>
<evidence type="ECO:0000259" key="1">
    <source>
        <dbReference type="Pfam" id="PF01368"/>
    </source>
</evidence>
<sequence>MSTSEIVKRINKYGTIIIHRHVRPDPDAYGSQNGLAEIIKASYPDKFVYVVGEEEEWLKYFAEMDQIDDEVYRDALVIVCDTANQERVSDQRYNLGKEIIKIDHHPNHDKYGDVLWVDTDASSTSEMIYRLFEKEQSNGLVMNDKAASLLYAGIVGDTGRFLFPSTSNETFEIASKLVTYQFDRTEIYRQMYSTSLKMARLKGYVLQHVEVSKTGVSYVKLTKEILKQFDVTPNETSAIVGILGEIEGIKAWAIFVEEEDVIRVRLRSNGPIINQVAQKYEGGGHPLASGAKIHQWDEVESLLADLQEVCESFS</sequence>
<dbReference type="Gene3D" id="3.90.1640.10">
    <property type="entry name" value="inorganic pyrophosphatase (n-terminal core)"/>
    <property type="match status" value="1"/>
</dbReference>
<proteinExistence type="predicted"/>
<dbReference type="PANTHER" id="PTHR47618">
    <property type="entry name" value="BIFUNCTIONAL OLIGORIBONUCLEASE AND PAP PHOSPHATASE NRNA"/>
    <property type="match status" value="1"/>
</dbReference>
<evidence type="ECO:0000313" key="4">
    <source>
        <dbReference type="Proteomes" id="UP001595880"/>
    </source>
</evidence>
<evidence type="ECO:0000313" key="3">
    <source>
        <dbReference type="EMBL" id="MFC4388230.1"/>
    </source>
</evidence>
<dbReference type="EMBL" id="JBHSDV010000003">
    <property type="protein sequence ID" value="MFC4388230.1"/>
    <property type="molecule type" value="Genomic_DNA"/>
</dbReference>
<dbReference type="Pfam" id="PF01368">
    <property type="entry name" value="DHH"/>
    <property type="match status" value="1"/>
</dbReference>
<keyword evidence="3" id="KW-0378">Hydrolase</keyword>
<dbReference type="GO" id="GO:0008441">
    <property type="term" value="F:3'(2'),5'-bisphosphate nucleotidase activity"/>
    <property type="evidence" value="ECO:0007669"/>
    <property type="project" value="UniProtKB-EC"/>
</dbReference>
<dbReference type="InterPro" id="IPR001667">
    <property type="entry name" value="DDH_dom"/>
</dbReference>
<dbReference type="Proteomes" id="UP001595880">
    <property type="component" value="Unassembled WGS sequence"/>
</dbReference>
<dbReference type="SUPFAM" id="SSF64182">
    <property type="entry name" value="DHH phosphoesterases"/>
    <property type="match status" value="1"/>
</dbReference>
<dbReference type="PANTHER" id="PTHR47618:SF1">
    <property type="entry name" value="BIFUNCTIONAL OLIGORIBONUCLEASE AND PAP PHOSPHATASE NRNA"/>
    <property type="match status" value="1"/>
</dbReference>
<dbReference type="InterPro" id="IPR051319">
    <property type="entry name" value="Oligoribo/pAp-PDE_c-di-AMP_PDE"/>
</dbReference>
<dbReference type="InterPro" id="IPR003156">
    <property type="entry name" value="DHHA1_dom"/>
</dbReference>
<evidence type="ECO:0000259" key="2">
    <source>
        <dbReference type="Pfam" id="PF02272"/>
    </source>
</evidence>
<dbReference type="EC" id="3.1.3.7" evidence="3"/>
<dbReference type="InterPro" id="IPR038763">
    <property type="entry name" value="DHH_sf"/>
</dbReference>
<comment type="caution">
    <text evidence="3">The sequence shown here is derived from an EMBL/GenBank/DDBJ whole genome shotgun (WGS) entry which is preliminary data.</text>
</comment>
<accession>A0ABV8VW72</accession>